<dbReference type="SUPFAM" id="SSF53448">
    <property type="entry name" value="Nucleotide-diphospho-sugar transferases"/>
    <property type="match status" value="1"/>
</dbReference>
<gene>
    <name evidence="2" type="ORF">UFOPK1495_01665</name>
</gene>
<dbReference type="AlphaFoldDB" id="A0A6J6DP30"/>
<name>A0A6J6DP30_9ZZZZ</name>
<dbReference type="PANTHER" id="PTHR43630:SF2">
    <property type="entry name" value="GLYCOSYLTRANSFERASE"/>
    <property type="match status" value="1"/>
</dbReference>
<dbReference type="Pfam" id="PF13432">
    <property type="entry name" value="TPR_16"/>
    <property type="match status" value="1"/>
</dbReference>
<reference evidence="2" key="1">
    <citation type="submission" date="2020-05" db="EMBL/GenBank/DDBJ databases">
        <authorList>
            <person name="Chiriac C."/>
            <person name="Salcher M."/>
            <person name="Ghai R."/>
            <person name="Kavagutti S V."/>
        </authorList>
    </citation>
    <scope>NUCLEOTIDE SEQUENCE</scope>
</reference>
<dbReference type="EMBL" id="CAEZSU010000230">
    <property type="protein sequence ID" value="CAB4563903.1"/>
    <property type="molecule type" value="Genomic_DNA"/>
</dbReference>
<dbReference type="SUPFAM" id="SSF48452">
    <property type="entry name" value="TPR-like"/>
    <property type="match status" value="1"/>
</dbReference>
<evidence type="ECO:0000259" key="1">
    <source>
        <dbReference type="Pfam" id="PF00535"/>
    </source>
</evidence>
<dbReference type="InterPro" id="IPR029044">
    <property type="entry name" value="Nucleotide-diphossugar_trans"/>
</dbReference>
<sequence length="686" mass="76492">MTQPEITLVMIVRNESKVIERCLESVRPLLSGWVIVDTGSTDDTIEKIQRSLSDIPGELHRREWVDFGHNRNEALSLARGIGTHLLLIDADMTIRTESPLPQLTADAYELQHDADPAYWIPRLLRSDYEWFFVGRTHEFLSCKQTFSRERLPQLIIDDHADGGSRADKFKRDKALLEQSIKEYPSDQRSWFYLALTLRDLGETDAAIAAFQQRVALGGWAQEVFYSLYQIGLLLRTQDQSAAIIQLLAAWNFRPTRAEPLLELARIHRQLGQYALCELYASTGLELPPSTDSAFVHTEAYDWALKFELAIAWFHLGRVEEALALNDELLLDGVPNEMVPWVHHNRSWCLHSLGRPDHETLARLPIGSDIPALATLIDDVAYTSLAIDHTPGWSLFNPSVTNDPQGGLVVNIRSSNYVIAADGSYTFQGTDDDGIIRTVNLLARLDKSFATSLVGQIPSQPPGPSTRLSRVLGCEDVRLLAVGNSWKALATVRDRNHYERCDIALLSVPSLNAPAETTLSVIPGPDPARHEKNWMPFVVDGVLHILYLCSPTVVGHLNADSQLVIDSSTGGPPAATHFRGGSQGVPFNGGYLFLVHEVTFFGTQRVYSHRFIHLTSSITKSGDRRWDITSLSCPFYFREMGIEFAAGLATDGNDIVASFGVRDAEAWLVRMSADQVAKQLVPLFRDS</sequence>
<feature type="domain" description="Glycosyltransferase 2-like" evidence="1">
    <location>
        <begin position="8"/>
        <end position="105"/>
    </location>
</feature>
<dbReference type="InterPro" id="IPR001173">
    <property type="entry name" value="Glyco_trans_2-like"/>
</dbReference>
<organism evidence="2">
    <name type="scientific">freshwater metagenome</name>
    <dbReference type="NCBI Taxonomy" id="449393"/>
    <lineage>
        <taxon>unclassified sequences</taxon>
        <taxon>metagenomes</taxon>
        <taxon>ecological metagenomes</taxon>
    </lineage>
</organism>
<dbReference type="Gene3D" id="1.25.40.10">
    <property type="entry name" value="Tetratricopeptide repeat domain"/>
    <property type="match status" value="1"/>
</dbReference>
<proteinExistence type="predicted"/>
<dbReference type="PANTHER" id="PTHR43630">
    <property type="entry name" value="POLY-BETA-1,6-N-ACETYL-D-GLUCOSAMINE SYNTHASE"/>
    <property type="match status" value="1"/>
</dbReference>
<dbReference type="InterPro" id="IPR011990">
    <property type="entry name" value="TPR-like_helical_dom_sf"/>
</dbReference>
<evidence type="ECO:0000313" key="2">
    <source>
        <dbReference type="EMBL" id="CAB4563903.1"/>
    </source>
</evidence>
<accession>A0A6J6DP30</accession>
<dbReference type="Gene3D" id="3.90.550.10">
    <property type="entry name" value="Spore Coat Polysaccharide Biosynthesis Protein SpsA, Chain A"/>
    <property type="match status" value="1"/>
</dbReference>
<dbReference type="Pfam" id="PF00535">
    <property type="entry name" value="Glycos_transf_2"/>
    <property type="match status" value="1"/>
</dbReference>
<protein>
    <submittedName>
        <fullName evidence="2">Unannotated protein</fullName>
    </submittedName>
</protein>